<dbReference type="SUPFAM" id="SSF63411">
    <property type="entry name" value="LuxS/MPP-like metallohydrolase"/>
    <property type="match status" value="2"/>
</dbReference>
<evidence type="ECO:0000259" key="3">
    <source>
        <dbReference type="Pfam" id="PF00675"/>
    </source>
</evidence>
<keyword evidence="2" id="KW-0645">Protease</keyword>
<dbReference type="PANTHER" id="PTHR11851:SF49">
    <property type="entry name" value="MITOCHONDRIAL-PROCESSING PEPTIDASE SUBUNIT ALPHA"/>
    <property type="match status" value="1"/>
</dbReference>
<evidence type="ECO:0000313" key="6">
    <source>
        <dbReference type="Proteomes" id="UP000248863"/>
    </source>
</evidence>
<dbReference type="Pfam" id="PF05193">
    <property type="entry name" value="Peptidase_M16_C"/>
    <property type="match status" value="1"/>
</dbReference>
<dbReference type="EMBL" id="NPEU01000001">
    <property type="protein sequence ID" value="RAI42342.1"/>
    <property type="molecule type" value="Genomic_DNA"/>
</dbReference>
<evidence type="ECO:0008006" key="7">
    <source>
        <dbReference type="Google" id="ProtNLM"/>
    </source>
</evidence>
<accession>A0A327KYS7</accession>
<organism evidence="5 6">
    <name type="scientific">Rhodoplanes elegans</name>
    <dbReference type="NCBI Taxonomy" id="29408"/>
    <lineage>
        <taxon>Bacteria</taxon>
        <taxon>Pseudomonadati</taxon>
        <taxon>Pseudomonadota</taxon>
        <taxon>Alphaproteobacteria</taxon>
        <taxon>Hyphomicrobiales</taxon>
        <taxon>Nitrobacteraceae</taxon>
        <taxon>Rhodoplanes</taxon>
    </lineage>
</organism>
<keyword evidence="2" id="KW-0482">Metalloprotease</keyword>
<dbReference type="Proteomes" id="UP000248863">
    <property type="component" value="Unassembled WGS sequence"/>
</dbReference>
<evidence type="ECO:0000313" key="5">
    <source>
        <dbReference type="EMBL" id="RAI42342.1"/>
    </source>
</evidence>
<dbReference type="InterPro" id="IPR007863">
    <property type="entry name" value="Peptidase_M16_C"/>
</dbReference>
<feature type="domain" description="Peptidase M16 C-terminal" evidence="4">
    <location>
        <begin position="198"/>
        <end position="368"/>
    </location>
</feature>
<sequence length="439" mass="48004">MSARVKIAFKILWVTAFMFMQTHHAFPLDIRTVTSSSGALAWLAESHHLPIIVVDFALVGVGSASDPDDKQGLANFAAQMFLEGAGKFDATTFQEQLADIGATLTFAADRDALVGRLEVTREHRNRAFDLLRLALSQPRFDLDAIERIRIKRDAELARLDNDPAYAASLAWWKAAFPDHPYRNPPLGSREANGRIMASDLRHFQSRLSNAKLVVAAAGDVSAAELADLLDRGFQNASKKQGISALAKAEYQIFSPVAVRLPFPQSACVFGHPGASPTSTEYFPLLVLNHILGGGTLTSRLFVELRERKGLVYSIRTAAETLLQADLLIGRFATENAKAKTAIETVQAVWRRAAQGDISDEEIAAAKSYLKDMLPVSMDGTSAISAKLLAVQRMAQGIDYIQQWRNRIESIEPDLVRHTAKTTFSTDVLTFAIAGAPEGL</sequence>
<evidence type="ECO:0000256" key="2">
    <source>
        <dbReference type="ARBA" id="ARBA00023049"/>
    </source>
</evidence>
<protein>
    <recommendedName>
        <fullName evidence="7">Peptidase M16</fullName>
    </recommendedName>
</protein>
<keyword evidence="6" id="KW-1185">Reference proteome</keyword>
<dbReference type="InterPro" id="IPR011249">
    <property type="entry name" value="Metalloenz_LuxS/M16"/>
</dbReference>
<dbReference type="Gene3D" id="3.30.830.10">
    <property type="entry name" value="Metalloenzyme, LuxS/M16 peptidase-like"/>
    <property type="match status" value="2"/>
</dbReference>
<comment type="similarity">
    <text evidence="1">Belongs to the peptidase M16 family.</text>
</comment>
<gene>
    <name evidence="5" type="ORF">CH338_00100</name>
</gene>
<dbReference type="OrthoDB" id="9811314at2"/>
<dbReference type="GO" id="GO:0046872">
    <property type="term" value="F:metal ion binding"/>
    <property type="evidence" value="ECO:0007669"/>
    <property type="project" value="InterPro"/>
</dbReference>
<keyword evidence="2" id="KW-0378">Hydrolase</keyword>
<comment type="caution">
    <text evidence="5">The sequence shown here is derived from an EMBL/GenBank/DDBJ whole genome shotgun (WGS) entry which is preliminary data.</text>
</comment>
<dbReference type="GO" id="GO:0008237">
    <property type="term" value="F:metallopeptidase activity"/>
    <property type="evidence" value="ECO:0007669"/>
    <property type="project" value="UniProtKB-KW"/>
</dbReference>
<dbReference type="InterPro" id="IPR050361">
    <property type="entry name" value="MPP/UQCRC_Complex"/>
</dbReference>
<name>A0A327KYS7_9BRAD</name>
<reference evidence="5 6" key="1">
    <citation type="submission" date="2017-07" db="EMBL/GenBank/DDBJ databases">
        <title>Draft Genome Sequences of Select Purple Nonsulfur Bacteria.</title>
        <authorList>
            <person name="Lasarre B."/>
            <person name="Mckinlay J.B."/>
        </authorList>
    </citation>
    <scope>NUCLEOTIDE SEQUENCE [LARGE SCALE GENOMIC DNA]</scope>
    <source>
        <strain evidence="5 6">DSM 11907</strain>
    </source>
</reference>
<dbReference type="RefSeq" id="WP_111355008.1">
    <property type="nucleotide sequence ID" value="NZ_NHSK01000156.1"/>
</dbReference>
<dbReference type="Pfam" id="PF00675">
    <property type="entry name" value="Peptidase_M16"/>
    <property type="match status" value="1"/>
</dbReference>
<feature type="domain" description="Peptidase M16 N-terminal" evidence="3">
    <location>
        <begin position="59"/>
        <end position="183"/>
    </location>
</feature>
<evidence type="ECO:0000259" key="4">
    <source>
        <dbReference type="Pfam" id="PF05193"/>
    </source>
</evidence>
<proteinExistence type="inferred from homology"/>
<evidence type="ECO:0000256" key="1">
    <source>
        <dbReference type="ARBA" id="ARBA00007261"/>
    </source>
</evidence>
<dbReference type="PANTHER" id="PTHR11851">
    <property type="entry name" value="METALLOPROTEASE"/>
    <property type="match status" value="1"/>
</dbReference>
<dbReference type="AlphaFoldDB" id="A0A327KYS7"/>
<dbReference type="InterPro" id="IPR011765">
    <property type="entry name" value="Pept_M16_N"/>
</dbReference>